<dbReference type="SMART" id="SM00356">
    <property type="entry name" value="ZnF_C3H1"/>
    <property type="match status" value="2"/>
</dbReference>
<evidence type="ECO:0000256" key="3">
    <source>
        <dbReference type="ARBA" id="ARBA00022771"/>
    </source>
</evidence>
<sequence length="395" mass="44937">MALSTRTTSILDDTDRKLELLGWSSPLARHIISLIPKSILESPAEEPLCNADQGYQSPRALQSSGQFLQNQKTPLFQLHPKDSETDICLNTPNETFARRPSMKFDVQTQIGFTSYHIQDPVCATKILLSPIRSACLRCIREFTSPFNSKQNERNLHKLRDLLLILCLAIEDFRDTYGLLPTETHNGPIRSLETLTSDRFLPPIECQDLLAYLLVDKLSQEQINIEDQSQIDQVISVFQFAMMKPEEISEPEKAADKNYIKLTPSIPNGKQRTYSFLKDTYDIPFPGLGPVLSMPVSSSEDEACQILQHKAVTRKLKRPSKLAVLKVKDPQNNVRFKTELCSHYMRTGSCPKTSECHFAHGINELRTMTSHGKFRTRYCKNQDTCPFGDKCAFIHR</sequence>
<dbReference type="InterPro" id="IPR000571">
    <property type="entry name" value="Znf_CCCH"/>
</dbReference>
<feature type="domain" description="C3H1-type" evidence="6">
    <location>
        <begin position="334"/>
        <end position="362"/>
    </location>
</feature>
<evidence type="ECO:0000259" key="6">
    <source>
        <dbReference type="PROSITE" id="PS50103"/>
    </source>
</evidence>
<dbReference type="SUPFAM" id="SSF90229">
    <property type="entry name" value="CCCH zinc finger"/>
    <property type="match status" value="1"/>
</dbReference>
<dbReference type="PANTHER" id="PTHR12547">
    <property type="entry name" value="CCCH ZINC FINGER/TIS11-RELATED"/>
    <property type="match status" value="1"/>
</dbReference>
<dbReference type="FunFam" id="4.10.1000.10:FF:000001">
    <property type="entry name" value="zinc finger CCCH domain-containing protein 15-like"/>
    <property type="match status" value="1"/>
</dbReference>
<reference evidence="7 8" key="1">
    <citation type="submission" date="2024-11" db="EMBL/GenBank/DDBJ databases">
        <title>Adaptive evolution of stress response genes in parasites aligns with host niche diversity.</title>
        <authorList>
            <person name="Hahn C."/>
            <person name="Resl P."/>
        </authorList>
    </citation>
    <scope>NUCLEOTIDE SEQUENCE [LARGE SCALE GENOMIC DNA]</scope>
    <source>
        <strain evidence="7">EGGRZ-B1_66</strain>
        <tissue evidence="7">Body</tissue>
    </source>
</reference>
<name>A0ABD2PZN2_9PLAT</name>
<gene>
    <name evidence="7" type="ORF">Ciccas_008523</name>
</gene>
<dbReference type="InterPro" id="IPR036855">
    <property type="entry name" value="Znf_CCCH_sf"/>
</dbReference>
<dbReference type="PROSITE" id="PS50103">
    <property type="entry name" value="ZF_C3H1"/>
    <property type="match status" value="1"/>
</dbReference>
<keyword evidence="2" id="KW-0677">Repeat</keyword>
<keyword evidence="1 5" id="KW-0479">Metal-binding</keyword>
<keyword evidence="3 5" id="KW-0863">Zinc-finger</keyword>
<evidence type="ECO:0000256" key="2">
    <source>
        <dbReference type="ARBA" id="ARBA00022737"/>
    </source>
</evidence>
<evidence type="ECO:0000313" key="7">
    <source>
        <dbReference type="EMBL" id="KAL3312878.1"/>
    </source>
</evidence>
<comment type="caution">
    <text evidence="7">The sequence shown here is derived from an EMBL/GenBank/DDBJ whole genome shotgun (WGS) entry which is preliminary data.</text>
</comment>
<accession>A0ABD2PZN2</accession>
<evidence type="ECO:0000256" key="4">
    <source>
        <dbReference type="ARBA" id="ARBA00022833"/>
    </source>
</evidence>
<feature type="zinc finger region" description="C3H1-type" evidence="5">
    <location>
        <begin position="334"/>
        <end position="362"/>
    </location>
</feature>
<dbReference type="InterPro" id="IPR045877">
    <property type="entry name" value="ZFP36-like"/>
</dbReference>
<keyword evidence="8" id="KW-1185">Reference proteome</keyword>
<dbReference type="Gene3D" id="4.10.1000.10">
    <property type="entry name" value="Zinc finger, CCCH-type"/>
    <property type="match status" value="1"/>
</dbReference>
<proteinExistence type="predicted"/>
<dbReference type="AlphaFoldDB" id="A0ABD2PZN2"/>
<evidence type="ECO:0000313" key="8">
    <source>
        <dbReference type="Proteomes" id="UP001626550"/>
    </source>
</evidence>
<dbReference type="EMBL" id="JBJKFK010001517">
    <property type="protein sequence ID" value="KAL3312878.1"/>
    <property type="molecule type" value="Genomic_DNA"/>
</dbReference>
<dbReference type="Proteomes" id="UP001626550">
    <property type="component" value="Unassembled WGS sequence"/>
</dbReference>
<protein>
    <recommendedName>
        <fullName evidence="6">C3H1-type domain-containing protein</fullName>
    </recommendedName>
</protein>
<organism evidence="7 8">
    <name type="scientific">Cichlidogyrus casuarinus</name>
    <dbReference type="NCBI Taxonomy" id="1844966"/>
    <lineage>
        <taxon>Eukaryota</taxon>
        <taxon>Metazoa</taxon>
        <taxon>Spiralia</taxon>
        <taxon>Lophotrochozoa</taxon>
        <taxon>Platyhelminthes</taxon>
        <taxon>Monogenea</taxon>
        <taxon>Monopisthocotylea</taxon>
        <taxon>Dactylogyridea</taxon>
        <taxon>Ancyrocephalidae</taxon>
        <taxon>Cichlidogyrus</taxon>
    </lineage>
</organism>
<dbReference type="Pfam" id="PF00642">
    <property type="entry name" value="zf-CCCH"/>
    <property type="match status" value="1"/>
</dbReference>
<keyword evidence="4 5" id="KW-0862">Zinc</keyword>
<evidence type="ECO:0000256" key="5">
    <source>
        <dbReference type="PROSITE-ProRule" id="PRU00723"/>
    </source>
</evidence>
<evidence type="ECO:0000256" key="1">
    <source>
        <dbReference type="ARBA" id="ARBA00022723"/>
    </source>
</evidence>
<dbReference type="GO" id="GO:0008270">
    <property type="term" value="F:zinc ion binding"/>
    <property type="evidence" value="ECO:0007669"/>
    <property type="project" value="UniProtKB-KW"/>
</dbReference>